<name>A0AAV0RQH3_9ROSI</name>
<evidence type="ECO:0000313" key="3">
    <source>
        <dbReference type="Proteomes" id="UP001154282"/>
    </source>
</evidence>
<feature type="compositionally biased region" description="Basic and acidic residues" evidence="1">
    <location>
        <begin position="1"/>
        <end position="11"/>
    </location>
</feature>
<keyword evidence="3" id="KW-1185">Reference proteome</keyword>
<proteinExistence type="predicted"/>
<reference evidence="2" key="1">
    <citation type="submission" date="2022-08" db="EMBL/GenBank/DDBJ databases">
        <authorList>
            <person name="Gutierrez-Valencia J."/>
        </authorList>
    </citation>
    <scope>NUCLEOTIDE SEQUENCE</scope>
</reference>
<evidence type="ECO:0000313" key="2">
    <source>
        <dbReference type="EMBL" id="CAI0559700.1"/>
    </source>
</evidence>
<dbReference type="AlphaFoldDB" id="A0AAV0RQH3"/>
<sequence length="52" mass="6308">MDRQASEEVQFHGRYRRGNKNPSIRLRLRRRFPAEDRLLLRPLAPPFSIRHP</sequence>
<evidence type="ECO:0000256" key="1">
    <source>
        <dbReference type="SAM" id="MobiDB-lite"/>
    </source>
</evidence>
<comment type="caution">
    <text evidence="2">The sequence shown here is derived from an EMBL/GenBank/DDBJ whole genome shotgun (WGS) entry which is preliminary data.</text>
</comment>
<dbReference type="EMBL" id="CAMGYJ010000011">
    <property type="protein sequence ID" value="CAI0559700.1"/>
    <property type="molecule type" value="Genomic_DNA"/>
</dbReference>
<protein>
    <submittedName>
        <fullName evidence="2">Uncharacterized protein</fullName>
    </submittedName>
</protein>
<dbReference type="Proteomes" id="UP001154282">
    <property type="component" value="Unassembled WGS sequence"/>
</dbReference>
<organism evidence="2 3">
    <name type="scientific">Linum tenue</name>
    <dbReference type="NCBI Taxonomy" id="586396"/>
    <lineage>
        <taxon>Eukaryota</taxon>
        <taxon>Viridiplantae</taxon>
        <taxon>Streptophyta</taxon>
        <taxon>Embryophyta</taxon>
        <taxon>Tracheophyta</taxon>
        <taxon>Spermatophyta</taxon>
        <taxon>Magnoliopsida</taxon>
        <taxon>eudicotyledons</taxon>
        <taxon>Gunneridae</taxon>
        <taxon>Pentapetalae</taxon>
        <taxon>rosids</taxon>
        <taxon>fabids</taxon>
        <taxon>Malpighiales</taxon>
        <taxon>Linaceae</taxon>
        <taxon>Linum</taxon>
    </lineage>
</organism>
<feature type="region of interest" description="Disordered" evidence="1">
    <location>
        <begin position="1"/>
        <end position="22"/>
    </location>
</feature>
<accession>A0AAV0RQH3</accession>
<gene>
    <name evidence="2" type="ORF">LITE_LOCUS49336</name>
</gene>